<sequence length="357" mass="40215">MNVQAIVFTLLFVFGAIMVVISTNETSVTADNKMSNKVIKILRWLGSILAVIGIVGLIYTLGEIVYRGRKKIVTGEMGKLEKQIVEKHRVASNTSQNNGKNGLQHGGYIKTNSMYGRPKPTENDFKFIEQRHVQEVESQNTESTYLSVSEPSSAVGLRVSNRVYNSQMKTVMVKPANSIVQTQQNPHWGALNYEKKLAEIKNHNRKEIEDVKNKPTSEIEVAGPRVRKPKIEESPRMEVVYHISRDEFPTNVYKVQPASSNPGPSTMISAPPISIIHAKAEKKQRSSEPRTDSFVSSQDDASENSFIVAHNTLKVAWEQDLYQQKPNPRLNVQNPPDLYENDVSKDEKNLNKILEDN</sequence>
<proteinExistence type="predicted"/>
<organism evidence="1 2">
    <name type="scientific">Panagrolaimus sp. JU765</name>
    <dbReference type="NCBI Taxonomy" id="591449"/>
    <lineage>
        <taxon>Eukaryota</taxon>
        <taxon>Metazoa</taxon>
        <taxon>Ecdysozoa</taxon>
        <taxon>Nematoda</taxon>
        <taxon>Chromadorea</taxon>
        <taxon>Rhabditida</taxon>
        <taxon>Tylenchina</taxon>
        <taxon>Panagrolaimomorpha</taxon>
        <taxon>Panagrolaimoidea</taxon>
        <taxon>Panagrolaimidae</taxon>
        <taxon>Panagrolaimus</taxon>
    </lineage>
</organism>
<name>A0AC34Q242_9BILA</name>
<accession>A0AC34Q242</accession>
<reference evidence="2" key="1">
    <citation type="submission" date="2022-11" db="UniProtKB">
        <authorList>
            <consortium name="WormBaseParasite"/>
        </authorList>
    </citation>
    <scope>IDENTIFICATION</scope>
</reference>
<protein>
    <submittedName>
        <fullName evidence="2">Uncharacterized protein</fullName>
    </submittedName>
</protein>
<dbReference type="WBParaSite" id="JU765_v2.g12142.t1">
    <property type="protein sequence ID" value="JU765_v2.g12142.t1"/>
    <property type="gene ID" value="JU765_v2.g12142"/>
</dbReference>
<dbReference type="Proteomes" id="UP000887576">
    <property type="component" value="Unplaced"/>
</dbReference>
<evidence type="ECO:0000313" key="1">
    <source>
        <dbReference type="Proteomes" id="UP000887576"/>
    </source>
</evidence>
<evidence type="ECO:0000313" key="2">
    <source>
        <dbReference type="WBParaSite" id="JU765_v2.g12142.t1"/>
    </source>
</evidence>